<protein>
    <submittedName>
        <fullName evidence="1">NanoRNase/pAp phosphatase (C-di-AMP/oligoRNAs hydrolase)</fullName>
    </submittedName>
</protein>
<dbReference type="GO" id="GO:0016787">
    <property type="term" value="F:hydrolase activity"/>
    <property type="evidence" value="ECO:0007669"/>
    <property type="project" value="UniProtKB-KW"/>
</dbReference>
<gene>
    <name evidence="1" type="ORF">HNP65_001280</name>
</gene>
<accession>A0A841GSZ0</accession>
<name>A0A841GSZ0_9BACT</name>
<dbReference type="SUPFAM" id="SSF64182">
    <property type="entry name" value="DHH phosphoesterases"/>
    <property type="match status" value="1"/>
</dbReference>
<evidence type="ECO:0000313" key="1">
    <source>
        <dbReference type="EMBL" id="MBB6062828.1"/>
    </source>
</evidence>
<evidence type="ECO:0000313" key="2">
    <source>
        <dbReference type="Proteomes" id="UP000555828"/>
    </source>
</evidence>
<dbReference type="Gene3D" id="3.90.1640.10">
    <property type="entry name" value="inorganic pyrophosphatase (n-terminal core)"/>
    <property type="match status" value="1"/>
</dbReference>
<dbReference type="AlphaFoldDB" id="A0A841GSZ0"/>
<dbReference type="InterPro" id="IPR038763">
    <property type="entry name" value="DHH_sf"/>
</dbReference>
<sequence length="298" mass="34999">MKNITFKELLNLKSKKILHTTHVKSDCDGIASIYWGLSIFGGSYYIPPYELRSAAGLIEMLNLKSSTDNIDDFDIIFIYDTEKRQDLPFKINKPYVIFDHHHKRDGDFVENALFCHIEHSSANVINLYNLSKKENLPLNDEILFSFAVALYTDTAMFRTAREGEFFYFSKFLKNRRFEDILDVVYYKDIDKRSFLKTIKNAKFYNIKGLNICVLKFKDNDQFYSFVDGLFNVLNLDVLIGILKEGIKIHVKKSHVQKIYHMLFVPIQKKLNIQRVQGIWMNFFDYKILLKALEDYKGG</sequence>
<organism evidence="1 2">
    <name type="scientific">Thermosipho japonicus</name>
    <dbReference type="NCBI Taxonomy" id="90323"/>
    <lineage>
        <taxon>Bacteria</taxon>
        <taxon>Thermotogati</taxon>
        <taxon>Thermotogota</taxon>
        <taxon>Thermotogae</taxon>
        <taxon>Thermotogales</taxon>
        <taxon>Fervidobacteriaceae</taxon>
        <taxon>Thermosipho</taxon>
    </lineage>
</organism>
<comment type="caution">
    <text evidence="1">The sequence shown here is derived from an EMBL/GenBank/DDBJ whole genome shotgun (WGS) entry which is preliminary data.</text>
</comment>
<dbReference type="Proteomes" id="UP000555828">
    <property type="component" value="Unassembled WGS sequence"/>
</dbReference>
<keyword evidence="1" id="KW-0378">Hydrolase</keyword>
<proteinExistence type="predicted"/>
<keyword evidence="2" id="KW-1185">Reference proteome</keyword>
<dbReference type="RefSeq" id="WP_184619462.1">
    <property type="nucleotide sequence ID" value="NZ_JACHEX010000003.1"/>
</dbReference>
<reference evidence="1 2" key="1">
    <citation type="submission" date="2020-08" db="EMBL/GenBank/DDBJ databases">
        <title>Genomic Encyclopedia of Type Strains, Phase IV (KMG-IV): sequencing the most valuable type-strain genomes for metagenomic binning, comparative biology and taxonomic classification.</title>
        <authorList>
            <person name="Goeker M."/>
        </authorList>
    </citation>
    <scope>NUCLEOTIDE SEQUENCE [LARGE SCALE GENOMIC DNA]</scope>
    <source>
        <strain evidence="1 2">DSM 13481</strain>
    </source>
</reference>
<dbReference type="EMBL" id="JACHEX010000003">
    <property type="protein sequence ID" value="MBB6062828.1"/>
    <property type="molecule type" value="Genomic_DNA"/>
</dbReference>